<dbReference type="STRING" id="5364.A0A5C3NFC5"/>
<feature type="transmembrane region" description="Helical" evidence="7">
    <location>
        <begin position="20"/>
        <end position="46"/>
    </location>
</feature>
<accession>A0A5C3NFC5</accession>
<evidence type="ECO:0000313" key="10">
    <source>
        <dbReference type="Proteomes" id="UP000305948"/>
    </source>
</evidence>
<reference evidence="9 10" key="1">
    <citation type="journal article" date="2019" name="Nat. Ecol. Evol.">
        <title>Megaphylogeny resolves global patterns of mushroom evolution.</title>
        <authorList>
            <person name="Varga T."/>
            <person name="Krizsan K."/>
            <person name="Foldi C."/>
            <person name="Dima B."/>
            <person name="Sanchez-Garcia M."/>
            <person name="Sanchez-Ramirez S."/>
            <person name="Szollosi G.J."/>
            <person name="Szarkandi J.G."/>
            <person name="Papp V."/>
            <person name="Albert L."/>
            <person name="Andreopoulos W."/>
            <person name="Angelini C."/>
            <person name="Antonin V."/>
            <person name="Barry K.W."/>
            <person name="Bougher N.L."/>
            <person name="Buchanan P."/>
            <person name="Buyck B."/>
            <person name="Bense V."/>
            <person name="Catcheside P."/>
            <person name="Chovatia M."/>
            <person name="Cooper J."/>
            <person name="Damon W."/>
            <person name="Desjardin D."/>
            <person name="Finy P."/>
            <person name="Geml J."/>
            <person name="Haridas S."/>
            <person name="Hughes K."/>
            <person name="Justo A."/>
            <person name="Karasinski D."/>
            <person name="Kautmanova I."/>
            <person name="Kiss B."/>
            <person name="Kocsube S."/>
            <person name="Kotiranta H."/>
            <person name="LaButti K.M."/>
            <person name="Lechner B.E."/>
            <person name="Liimatainen K."/>
            <person name="Lipzen A."/>
            <person name="Lukacs Z."/>
            <person name="Mihaltcheva S."/>
            <person name="Morgado L.N."/>
            <person name="Niskanen T."/>
            <person name="Noordeloos M.E."/>
            <person name="Ohm R.A."/>
            <person name="Ortiz-Santana B."/>
            <person name="Ovrebo C."/>
            <person name="Racz N."/>
            <person name="Riley R."/>
            <person name="Savchenko A."/>
            <person name="Shiryaev A."/>
            <person name="Soop K."/>
            <person name="Spirin V."/>
            <person name="Szebenyi C."/>
            <person name="Tomsovsky M."/>
            <person name="Tulloss R.E."/>
            <person name="Uehling J."/>
            <person name="Grigoriev I.V."/>
            <person name="Vagvolgyi C."/>
            <person name="Papp T."/>
            <person name="Martin F.M."/>
            <person name="Miettinen O."/>
            <person name="Hibbett D.S."/>
            <person name="Nagy L.G."/>
        </authorList>
    </citation>
    <scope>NUCLEOTIDE SEQUENCE [LARGE SCALE GENOMIC DNA]</scope>
    <source>
        <strain evidence="9 10">OMC1185</strain>
    </source>
</reference>
<keyword evidence="3 7" id="KW-1133">Transmembrane helix</keyword>
<comment type="subcellular location">
    <subcellularLocation>
        <location evidence="1">Membrane</location>
        <topology evidence="1">Multi-pass membrane protein</topology>
    </subcellularLocation>
</comment>
<evidence type="ECO:0000256" key="4">
    <source>
        <dbReference type="ARBA" id="ARBA00023136"/>
    </source>
</evidence>
<feature type="transmembrane region" description="Helical" evidence="7">
    <location>
        <begin position="75"/>
        <end position="95"/>
    </location>
</feature>
<name>A0A5C3NFC5_9AGAM</name>
<dbReference type="GO" id="GO:0016020">
    <property type="term" value="C:membrane"/>
    <property type="evidence" value="ECO:0007669"/>
    <property type="project" value="UniProtKB-SubCell"/>
</dbReference>
<dbReference type="GO" id="GO:0005783">
    <property type="term" value="C:endoplasmic reticulum"/>
    <property type="evidence" value="ECO:0007669"/>
    <property type="project" value="TreeGrafter"/>
</dbReference>
<evidence type="ECO:0000256" key="7">
    <source>
        <dbReference type="SAM" id="Phobius"/>
    </source>
</evidence>
<keyword evidence="2 5" id="KW-0812">Transmembrane</keyword>
<evidence type="ECO:0000256" key="2">
    <source>
        <dbReference type="ARBA" id="ARBA00022692"/>
    </source>
</evidence>
<evidence type="ECO:0000256" key="5">
    <source>
        <dbReference type="PROSITE-ProRule" id="PRU00205"/>
    </source>
</evidence>
<feature type="domain" description="TLC" evidence="8">
    <location>
        <begin position="70"/>
        <end position="265"/>
    </location>
</feature>
<protein>
    <submittedName>
        <fullName evidence="9">DUF887-domain-containing protein</fullName>
    </submittedName>
</protein>
<dbReference type="SMART" id="SM00724">
    <property type="entry name" value="TLC"/>
    <property type="match status" value="1"/>
</dbReference>
<evidence type="ECO:0000259" key="8">
    <source>
        <dbReference type="PROSITE" id="PS50922"/>
    </source>
</evidence>
<dbReference type="OrthoDB" id="10266980at2759"/>
<feature type="transmembrane region" description="Helical" evidence="7">
    <location>
        <begin position="194"/>
        <end position="213"/>
    </location>
</feature>
<feature type="transmembrane region" description="Helical" evidence="7">
    <location>
        <begin position="107"/>
        <end position="126"/>
    </location>
</feature>
<keyword evidence="10" id="KW-1185">Reference proteome</keyword>
<proteinExistence type="predicted"/>
<organism evidence="9 10">
    <name type="scientific">Heliocybe sulcata</name>
    <dbReference type="NCBI Taxonomy" id="5364"/>
    <lineage>
        <taxon>Eukaryota</taxon>
        <taxon>Fungi</taxon>
        <taxon>Dikarya</taxon>
        <taxon>Basidiomycota</taxon>
        <taxon>Agaricomycotina</taxon>
        <taxon>Agaricomycetes</taxon>
        <taxon>Gloeophyllales</taxon>
        <taxon>Gloeophyllaceae</taxon>
        <taxon>Heliocybe</taxon>
    </lineage>
</organism>
<dbReference type="InterPro" id="IPR050846">
    <property type="entry name" value="TLCD"/>
</dbReference>
<evidence type="ECO:0000313" key="9">
    <source>
        <dbReference type="EMBL" id="TFK54728.1"/>
    </source>
</evidence>
<feature type="region of interest" description="Disordered" evidence="6">
    <location>
        <begin position="275"/>
        <end position="300"/>
    </location>
</feature>
<dbReference type="Pfam" id="PF03798">
    <property type="entry name" value="TRAM_LAG1_CLN8"/>
    <property type="match status" value="1"/>
</dbReference>
<dbReference type="PANTHER" id="PTHR13439:SF0">
    <property type="entry name" value="TOPOISOMERASE I DAMAGE AFFECTED PROTEIN 4"/>
    <property type="match status" value="1"/>
</dbReference>
<evidence type="ECO:0000256" key="6">
    <source>
        <dbReference type="SAM" id="MobiDB-lite"/>
    </source>
</evidence>
<keyword evidence="4 5" id="KW-0472">Membrane</keyword>
<dbReference type="InterPro" id="IPR006634">
    <property type="entry name" value="TLC-dom"/>
</dbReference>
<evidence type="ECO:0000256" key="1">
    <source>
        <dbReference type="ARBA" id="ARBA00004141"/>
    </source>
</evidence>
<dbReference type="PANTHER" id="PTHR13439">
    <property type="entry name" value="CT120 PROTEIN"/>
    <property type="match status" value="1"/>
</dbReference>
<dbReference type="AlphaFoldDB" id="A0A5C3NFC5"/>
<feature type="transmembrane region" description="Helical" evidence="7">
    <location>
        <begin position="233"/>
        <end position="254"/>
    </location>
</feature>
<dbReference type="GO" id="GO:0055088">
    <property type="term" value="P:lipid homeostasis"/>
    <property type="evidence" value="ECO:0007669"/>
    <property type="project" value="TreeGrafter"/>
</dbReference>
<dbReference type="PROSITE" id="PS50922">
    <property type="entry name" value="TLC"/>
    <property type="match status" value="1"/>
</dbReference>
<dbReference type="EMBL" id="ML213505">
    <property type="protein sequence ID" value="TFK54728.1"/>
    <property type="molecule type" value="Genomic_DNA"/>
</dbReference>
<dbReference type="Proteomes" id="UP000305948">
    <property type="component" value="Unassembled WGS sequence"/>
</dbReference>
<evidence type="ECO:0000256" key="3">
    <source>
        <dbReference type="ARBA" id="ARBA00022989"/>
    </source>
</evidence>
<gene>
    <name evidence="9" type="ORF">OE88DRAFT_950882</name>
</gene>
<sequence length="300" mass="33551">MDAFAHQLGATLHLQKIPAYLPTILVSTFAFTLIQITLGPLTWRLLGKERTWSERIARDPSPALRKKKRKEQHDWSTHVTSLAHSLVILPLSFSLLDLPSLAADKAFGWDDKAGMVYGIACGYFLWDSLESVLYFQDVGFVVHGLSCLAIYGMAFKPFLAYYGARFLLWELSTPFLNTHYFLDKLSLTGSPLQLLNGLCLLVSFFGARIVYGGMMSYEFFGTLRDAAPVLPTAYLLVYGIGNIVLNVLNWVWFFKMMSALRRRFKSPSSVDGVTNGAEVPKLQNGNGAVTYGQGDKRKVE</sequence>